<accession>A0A9E7K7Z5</accession>
<dbReference type="EMBL" id="CP097507">
    <property type="protein sequence ID" value="URE07806.1"/>
    <property type="molecule type" value="Genomic_DNA"/>
</dbReference>
<feature type="region of interest" description="Disordered" evidence="1">
    <location>
        <begin position="1"/>
        <end position="39"/>
    </location>
</feature>
<keyword evidence="2" id="KW-1133">Transmembrane helix</keyword>
<evidence type="ECO:0000313" key="3">
    <source>
        <dbReference type="EMBL" id="URE07806.1"/>
    </source>
</evidence>
<gene>
    <name evidence="3" type="ORF">MUK42_06085</name>
</gene>
<dbReference type="Proteomes" id="UP001055439">
    <property type="component" value="Chromosome 5"/>
</dbReference>
<protein>
    <submittedName>
        <fullName evidence="3">Uncharacterized protein</fullName>
    </submittedName>
</protein>
<organism evidence="3 4">
    <name type="scientific">Musa troglodytarum</name>
    <name type="common">fe'i banana</name>
    <dbReference type="NCBI Taxonomy" id="320322"/>
    <lineage>
        <taxon>Eukaryota</taxon>
        <taxon>Viridiplantae</taxon>
        <taxon>Streptophyta</taxon>
        <taxon>Embryophyta</taxon>
        <taxon>Tracheophyta</taxon>
        <taxon>Spermatophyta</taxon>
        <taxon>Magnoliopsida</taxon>
        <taxon>Liliopsida</taxon>
        <taxon>Zingiberales</taxon>
        <taxon>Musaceae</taxon>
        <taxon>Musa</taxon>
    </lineage>
</organism>
<evidence type="ECO:0000256" key="1">
    <source>
        <dbReference type="SAM" id="MobiDB-lite"/>
    </source>
</evidence>
<name>A0A9E7K7Z5_9LILI</name>
<proteinExistence type="predicted"/>
<reference evidence="3" key="1">
    <citation type="submission" date="2022-05" db="EMBL/GenBank/DDBJ databases">
        <title>The Musa troglodytarum L. genome provides insights into the mechanism of non-climacteric behaviour and enrichment of carotenoids.</title>
        <authorList>
            <person name="Wang J."/>
        </authorList>
    </citation>
    <scope>NUCLEOTIDE SEQUENCE</scope>
    <source>
        <tissue evidence="3">Leaf</tissue>
    </source>
</reference>
<evidence type="ECO:0000256" key="2">
    <source>
        <dbReference type="SAM" id="Phobius"/>
    </source>
</evidence>
<evidence type="ECO:0000313" key="4">
    <source>
        <dbReference type="Proteomes" id="UP001055439"/>
    </source>
</evidence>
<sequence length="82" mass="9373">MASPRSRRSMEGRRRRRRRHEASSFGRKRRDGESGSRTACSASIYRCSGRKRRACSAGYLVFVFYGESVFFSPNATLGMKDL</sequence>
<keyword evidence="2" id="KW-0472">Membrane</keyword>
<feature type="transmembrane region" description="Helical" evidence="2">
    <location>
        <begin position="54"/>
        <end position="72"/>
    </location>
</feature>
<keyword evidence="2" id="KW-0812">Transmembrane</keyword>
<dbReference type="AlphaFoldDB" id="A0A9E7K7Z5"/>
<keyword evidence="4" id="KW-1185">Reference proteome</keyword>